<gene>
    <name evidence="1" type="ORF">FA95DRAFT_1475753</name>
</gene>
<organism evidence="1 2">
    <name type="scientific">Auriscalpium vulgare</name>
    <dbReference type="NCBI Taxonomy" id="40419"/>
    <lineage>
        <taxon>Eukaryota</taxon>
        <taxon>Fungi</taxon>
        <taxon>Dikarya</taxon>
        <taxon>Basidiomycota</taxon>
        <taxon>Agaricomycotina</taxon>
        <taxon>Agaricomycetes</taxon>
        <taxon>Russulales</taxon>
        <taxon>Auriscalpiaceae</taxon>
        <taxon>Auriscalpium</taxon>
    </lineage>
</organism>
<sequence>GMTPYEALTGRKPNLRNVRAWGCKVWVHDTSGSKLDPRAREGRWIGVDEQSKGCRVYWP</sequence>
<protein>
    <submittedName>
        <fullName evidence="1">Uncharacterized protein</fullName>
    </submittedName>
</protein>
<evidence type="ECO:0000313" key="2">
    <source>
        <dbReference type="Proteomes" id="UP000814033"/>
    </source>
</evidence>
<reference evidence="1" key="1">
    <citation type="submission" date="2021-02" db="EMBL/GenBank/DDBJ databases">
        <authorList>
            <consortium name="DOE Joint Genome Institute"/>
            <person name="Ahrendt S."/>
            <person name="Looney B.P."/>
            <person name="Miyauchi S."/>
            <person name="Morin E."/>
            <person name="Drula E."/>
            <person name="Courty P.E."/>
            <person name="Chicoki N."/>
            <person name="Fauchery L."/>
            <person name="Kohler A."/>
            <person name="Kuo A."/>
            <person name="Labutti K."/>
            <person name="Pangilinan J."/>
            <person name="Lipzen A."/>
            <person name="Riley R."/>
            <person name="Andreopoulos W."/>
            <person name="He G."/>
            <person name="Johnson J."/>
            <person name="Barry K.W."/>
            <person name="Grigoriev I.V."/>
            <person name="Nagy L."/>
            <person name="Hibbett D."/>
            <person name="Henrissat B."/>
            <person name="Matheny P.B."/>
            <person name="Labbe J."/>
            <person name="Martin F."/>
        </authorList>
    </citation>
    <scope>NUCLEOTIDE SEQUENCE</scope>
    <source>
        <strain evidence="1">FP105234-sp</strain>
    </source>
</reference>
<reference evidence="1" key="2">
    <citation type="journal article" date="2022" name="New Phytol.">
        <title>Evolutionary transition to the ectomycorrhizal habit in the genomes of a hyperdiverse lineage of mushroom-forming fungi.</title>
        <authorList>
            <person name="Looney B."/>
            <person name="Miyauchi S."/>
            <person name="Morin E."/>
            <person name="Drula E."/>
            <person name="Courty P.E."/>
            <person name="Kohler A."/>
            <person name="Kuo A."/>
            <person name="LaButti K."/>
            <person name="Pangilinan J."/>
            <person name="Lipzen A."/>
            <person name="Riley R."/>
            <person name="Andreopoulos W."/>
            <person name="He G."/>
            <person name="Johnson J."/>
            <person name="Nolan M."/>
            <person name="Tritt A."/>
            <person name="Barry K.W."/>
            <person name="Grigoriev I.V."/>
            <person name="Nagy L.G."/>
            <person name="Hibbett D."/>
            <person name="Henrissat B."/>
            <person name="Matheny P.B."/>
            <person name="Labbe J."/>
            <person name="Martin F.M."/>
        </authorList>
    </citation>
    <scope>NUCLEOTIDE SEQUENCE</scope>
    <source>
        <strain evidence="1">FP105234-sp</strain>
    </source>
</reference>
<proteinExistence type="predicted"/>
<accession>A0ACB8R0Z1</accession>
<dbReference type="EMBL" id="MU276721">
    <property type="protein sequence ID" value="KAI0037774.1"/>
    <property type="molecule type" value="Genomic_DNA"/>
</dbReference>
<dbReference type="Proteomes" id="UP000814033">
    <property type="component" value="Unassembled WGS sequence"/>
</dbReference>
<comment type="caution">
    <text evidence="1">The sequence shown here is derived from an EMBL/GenBank/DDBJ whole genome shotgun (WGS) entry which is preliminary data.</text>
</comment>
<feature type="non-terminal residue" evidence="1">
    <location>
        <position position="1"/>
    </location>
</feature>
<evidence type="ECO:0000313" key="1">
    <source>
        <dbReference type="EMBL" id="KAI0037774.1"/>
    </source>
</evidence>
<keyword evidence="2" id="KW-1185">Reference proteome</keyword>
<feature type="non-terminal residue" evidence="1">
    <location>
        <position position="59"/>
    </location>
</feature>
<name>A0ACB8R0Z1_9AGAM</name>